<keyword evidence="2 5" id="KW-0328">Glycosyltransferase</keyword>
<evidence type="ECO:0000256" key="2">
    <source>
        <dbReference type="ARBA" id="ARBA00022676"/>
    </source>
</evidence>
<name>A0A517ZYW5_9PLAN</name>
<dbReference type="AlphaFoldDB" id="A0A517ZYW5"/>
<reference evidence="5 6" key="1">
    <citation type="submission" date="2019-02" db="EMBL/GenBank/DDBJ databases">
        <title>Deep-cultivation of Planctomycetes and their phenomic and genomic characterization uncovers novel biology.</title>
        <authorList>
            <person name="Wiegand S."/>
            <person name="Jogler M."/>
            <person name="Boedeker C."/>
            <person name="Pinto D."/>
            <person name="Vollmers J."/>
            <person name="Rivas-Marin E."/>
            <person name="Kohn T."/>
            <person name="Peeters S.H."/>
            <person name="Heuer A."/>
            <person name="Rast P."/>
            <person name="Oberbeckmann S."/>
            <person name="Bunk B."/>
            <person name="Jeske O."/>
            <person name="Meyerdierks A."/>
            <person name="Storesund J.E."/>
            <person name="Kallscheuer N."/>
            <person name="Luecker S."/>
            <person name="Lage O.M."/>
            <person name="Pohl T."/>
            <person name="Merkel B.J."/>
            <person name="Hornburger P."/>
            <person name="Mueller R.-W."/>
            <person name="Bruemmer F."/>
            <person name="Labrenz M."/>
            <person name="Spormann A.M."/>
            <person name="Op den Camp H."/>
            <person name="Overmann J."/>
            <person name="Amann R."/>
            <person name="Jetten M.S.M."/>
            <person name="Mascher T."/>
            <person name="Medema M.H."/>
            <person name="Devos D.P."/>
            <person name="Kaster A.-K."/>
            <person name="Ovreas L."/>
            <person name="Rohde M."/>
            <person name="Galperin M.Y."/>
            <person name="Jogler C."/>
        </authorList>
    </citation>
    <scope>NUCLEOTIDE SEQUENCE [LARGE SCALE GENOMIC DNA]</scope>
    <source>
        <strain evidence="5 6">Mal52</strain>
    </source>
</reference>
<dbReference type="CDD" id="cd04186">
    <property type="entry name" value="GT_2_like_c"/>
    <property type="match status" value="1"/>
</dbReference>
<dbReference type="Proteomes" id="UP000319383">
    <property type="component" value="Chromosome"/>
</dbReference>
<evidence type="ECO:0000256" key="3">
    <source>
        <dbReference type="ARBA" id="ARBA00022679"/>
    </source>
</evidence>
<dbReference type="PANTHER" id="PTHR43179:SF12">
    <property type="entry name" value="GALACTOFURANOSYLTRANSFERASE GLFT2"/>
    <property type="match status" value="1"/>
</dbReference>
<comment type="similarity">
    <text evidence="1">Belongs to the glycosyltransferase 2 family.</text>
</comment>
<evidence type="ECO:0000259" key="4">
    <source>
        <dbReference type="Pfam" id="PF00535"/>
    </source>
</evidence>
<sequence length="269" mass="30466">MSGQGPEVEVGIIYTGERHFMTPLIASLAASDGTDNVGLILVDNRSADGTGDWEQTFPATQVIHNEQRLGYAENLNRILEASTARYILLMNTDMHFDVDSRCVSRMVEFMDAYPDCGLASCGIYHPDGNYAHPARRFQTIKTIAARRLGMEMIFPKAIADYLCMEQDHSGTVDCDWVSGCFMMLRRETYEQVGAFDNRFAKYFEDVDMCRRVSQAGWRVMINGAARCYHHEQRGSKSVLSRDALLHLQSYLRWISKWGFDSGQSSRRAA</sequence>
<accession>A0A517ZYW5</accession>
<dbReference type="InterPro" id="IPR001173">
    <property type="entry name" value="Glyco_trans_2-like"/>
</dbReference>
<dbReference type="InterPro" id="IPR029044">
    <property type="entry name" value="Nucleotide-diphossugar_trans"/>
</dbReference>
<protein>
    <submittedName>
        <fullName evidence="5">N-acetylglucosaminyl-diphospho-decaprenol L-rhamnosyltransferase</fullName>
        <ecNumber evidence="5">2.4.1.289</ecNumber>
    </submittedName>
</protein>
<evidence type="ECO:0000313" key="5">
    <source>
        <dbReference type="EMBL" id="QDU47679.1"/>
    </source>
</evidence>
<evidence type="ECO:0000256" key="1">
    <source>
        <dbReference type="ARBA" id="ARBA00006739"/>
    </source>
</evidence>
<dbReference type="EMBL" id="CP036276">
    <property type="protein sequence ID" value="QDU47679.1"/>
    <property type="molecule type" value="Genomic_DNA"/>
</dbReference>
<keyword evidence="3 5" id="KW-0808">Transferase</keyword>
<evidence type="ECO:0000313" key="6">
    <source>
        <dbReference type="Proteomes" id="UP000319383"/>
    </source>
</evidence>
<gene>
    <name evidence="5" type="primary">wbbL_2</name>
    <name evidence="5" type="ORF">Mal52_62140</name>
</gene>
<organism evidence="5 6">
    <name type="scientific">Symmachiella dynata</name>
    <dbReference type="NCBI Taxonomy" id="2527995"/>
    <lineage>
        <taxon>Bacteria</taxon>
        <taxon>Pseudomonadati</taxon>
        <taxon>Planctomycetota</taxon>
        <taxon>Planctomycetia</taxon>
        <taxon>Planctomycetales</taxon>
        <taxon>Planctomycetaceae</taxon>
        <taxon>Symmachiella</taxon>
    </lineage>
</organism>
<dbReference type="Pfam" id="PF00535">
    <property type="entry name" value="Glycos_transf_2"/>
    <property type="match status" value="1"/>
</dbReference>
<keyword evidence="6" id="KW-1185">Reference proteome</keyword>
<proteinExistence type="inferred from homology"/>
<dbReference type="EC" id="2.4.1.289" evidence="5"/>
<dbReference type="GO" id="GO:0102096">
    <property type="term" value="F:decaprenyl-N-acetyl-alpha-D-glucosaminyl-pyrophosphate:dTDP-alpha-L-rhamnose rhamnosyltransferase activity"/>
    <property type="evidence" value="ECO:0007669"/>
    <property type="project" value="UniProtKB-EC"/>
</dbReference>
<dbReference type="RefSeq" id="WP_145380463.1">
    <property type="nucleotide sequence ID" value="NZ_CP036276.1"/>
</dbReference>
<dbReference type="SUPFAM" id="SSF53448">
    <property type="entry name" value="Nucleotide-diphospho-sugar transferases"/>
    <property type="match status" value="1"/>
</dbReference>
<feature type="domain" description="Glycosyltransferase 2-like" evidence="4">
    <location>
        <begin position="12"/>
        <end position="191"/>
    </location>
</feature>
<dbReference type="Gene3D" id="3.90.550.10">
    <property type="entry name" value="Spore Coat Polysaccharide Biosynthesis Protein SpsA, Chain A"/>
    <property type="match status" value="1"/>
</dbReference>
<dbReference type="PANTHER" id="PTHR43179">
    <property type="entry name" value="RHAMNOSYLTRANSFERASE WBBL"/>
    <property type="match status" value="1"/>
</dbReference>
<dbReference type="KEGG" id="sdyn:Mal52_62140"/>